<feature type="transmembrane region" description="Helical" evidence="8">
    <location>
        <begin position="233"/>
        <end position="260"/>
    </location>
</feature>
<protein>
    <submittedName>
        <fullName evidence="9">Iron chelate uptake ABC transporter family permease subunit</fullName>
    </submittedName>
</protein>
<evidence type="ECO:0000313" key="9">
    <source>
        <dbReference type="EMBL" id="XBW08525.1"/>
    </source>
</evidence>
<evidence type="ECO:0000256" key="3">
    <source>
        <dbReference type="ARBA" id="ARBA00022448"/>
    </source>
</evidence>
<dbReference type="InterPro" id="IPR000522">
    <property type="entry name" value="ABC_transptr_permease_BtuC"/>
</dbReference>
<name>A0AAU7V897_9ACTO</name>
<keyword evidence="5 8" id="KW-0812">Transmembrane</keyword>
<feature type="transmembrane region" description="Helical" evidence="8">
    <location>
        <begin position="304"/>
        <end position="325"/>
    </location>
</feature>
<feature type="transmembrane region" description="Helical" evidence="8">
    <location>
        <begin position="119"/>
        <end position="135"/>
    </location>
</feature>
<dbReference type="Pfam" id="PF01032">
    <property type="entry name" value="FecCD"/>
    <property type="match status" value="1"/>
</dbReference>
<feature type="transmembrane region" description="Helical" evidence="8">
    <location>
        <begin position="186"/>
        <end position="207"/>
    </location>
</feature>
<evidence type="ECO:0000256" key="4">
    <source>
        <dbReference type="ARBA" id="ARBA00022475"/>
    </source>
</evidence>
<sequence>MNRRPRVIALVLTALLVLAFFGALLVGSAGLTLPEVMRTLTGHGDPALNQVVLDWRLPRALFALLGGMALALSGAIFQFITRNPLGSPDIIGFSAGAYTGALLVSALGVSALWGRPVGALLGGLLAGAAVYFLAWEQGLSGFRIIIVGIAVSVFLSALNTYLLLTLQREQALIVAGWGLGSLANISWRHVVVLGIALLITLPLLFYLRADLRLLDLGDDTAAGLGVRVSRLRAVLLGLGIILVAAVTAAAGPIAFVALAAPQLAKRLASAPAIPLYMTAVVGALLLVTSDIAARLLIPGGQLPAGVITLSVGGLYLLWLLAQAGLPTGAARTERSLT</sequence>
<keyword evidence="4" id="KW-1003">Cell membrane</keyword>
<accession>A0AAU7V897</accession>
<reference evidence="9" key="1">
    <citation type="submission" date="2023-11" db="EMBL/GenBank/DDBJ databases">
        <title>Scrofimicrobium hongkongense sp. nov., isolated from a patient with peritonitis.</title>
        <authorList>
            <person name="Lao H.Y."/>
            <person name="Wong A.Y.P."/>
            <person name="Ng T.L."/>
            <person name="Wong R.Y.L."/>
            <person name="Yau M.C.Y."/>
            <person name="Lam J.Y.W."/>
            <person name="Siu G.K.H."/>
        </authorList>
    </citation>
    <scope>NUCLEOTIDE SEQUENCE</scope>
    <source>
        <strain evidence="9">R131</strain>
    </source>
</reference>
<dbReference type="CDD" id="cd06550">
    <property type="entry name" value="TM_ABC_iron-siderophores_like"/>
    <property type="match status" value="1"/>
</dbReference>
<keyword evidence="6 8" id="KW-1133">Transmembrane helix</keyword>
<feature type="transmembrane region" description="Helical" evidence="8">
    <location>
        <begin position="142"/>
        <end position="166"/>
    </location>
</feature>
<dbReference type="GO" id="GO:0022857">
    <property type="term" value="F:transmembrane transporter activity"/>
    <property type="evidence" value="ECO:0007669"/>
    <property type="project" value="InterPro"/>
</dbReference>
<dbReference type="RefSeq" id="WP_350258725.1">
    <property type="nucleotide sequence ID" value="NZ_CP138335.1"/>
</dbReference>
<keyword evidence="7 8" id="KW-0472">Membrane</keyword>
<organism evidence="9">
    <name type="scientific">Scrofimicrobium appendicitidis</name>
    <dbReference type="NCBI Taxonomy" id="3079930"/>
    <lineage>
        <taxon>Bacteria</taxon>
        <taxon>Bacillati</taxon>
        <taxon>Actinomycetota</taxon>
        <taxon>Actinomycetes</taxon>
        <taxon>Actinomycetales</taxon>
        <taxon>Actinomycetaceae</taxon>
        <taxon>Scrofimicrobium</taxon>
    </lineage>
</organism>
<evidence type="ECO:0000256" key="5">
    <source>
        <dbReference type="ARBA" id="ARBA00022692"/>
    </source>
</evidence>
<comment type="similarity">
    <text evidence="2">Belongs to the binding-protein-dependent transport system permease family. FecCD subfamily.</text>
</comment>
<evidence type="ECO:0000256" key="8">
    <source>
        <dbReference type="SAM" id="Phobius"/>
    </source>
</evidence>
<dbReference type="PANTHER" id="PTHR30472:SF24">
    <property type="entry name" value="FERRIC ENTEROBACTIN TRANSPORT SYSTEM PERMEASE PROTEIN FEPG"/>
    <property type="match status" value="1"/>
</dbReference>
<dbReference type="AlphaFoldDB" id="A0AAU7V897"/>
<evidence type="ECO:0000256" key="7">
    <source>
        <dbReference type="ARBA" id="ARBA00023136"/>
    </source>
</evidence>
<evidence type="ECO:0000256" key="2">
    <source>
        <dbReference type="ARBA" id="ARBA00007935"/>
    </source>
</evidence>
<feature type="transmembrane region" description="Helical" evidence="8">
    <location>
        <begin position="92"/>
        <end position="113"/>
    </location>
</feature>
<gene>
    <name evidence="9" type="ORF">SAC06_02910</name>
</gene>
<dbReference type="InterPro" id="IPR037294">
    <property type="entry name" value="ABC_BtuC-like"/>
</dbReference>
<proteinExistence type="inferred from homology"/>
<evidence type="ECO:0000256" key="6">
    <source>
        <dbReference type="ARBA" id="ARBA00022989"/>
    </source>
</evidence>
<dbReference type="KEGG" id="sapp:SAC06_02910"/>
<dbReference type="GO" id="GO:0033214">
    <property type="term" value="P:siderophore-iron import into cell"/>
    <property type="evidence" value="ECO:0007669"/>
    <property type="project" value="TreeGrafter"/>
</dbReference>
<feature type="transmembrane region" description="Helical" evidence="8">
    <location>
        <begin position="272"/>
        <end position="297"/>
    </location>
</feature>
<dbReference type="PANTHER" id="PTHR30472">
    <property type="entry name" value="FERRIC ENTEROBACTIN TRANSPORT SYSTEM PERMEASE PROTEIN"/>
    <property type="match status" value="1"/>
</dbReference>
<dbReference type="SUPFAM" id="SSF81345">
    <property type="entry name" value="ABC transporter involved in vitamin B12 uptake, BtuC"/>
    <property type="match status" value="1"/>
</dbReference>
<dbReference type="Gene3D" id="1.10.3470.10">
    <property type="entry name" value="ABC transporter involved in vitamin B12 uptake, BtuC"/>
    <property type="match status" value="1"/>
</dbReference>
<dbReference type="EMBL" id="CP138335">
    <property type="protein sequence ID" value="XBW08525.1"/>
    <property type="molecule type" value="Genomic_DNA"/>
</dbReference>
<dbReference type="GO" id="GO:0005886">
    <property type="term" value="C:plasma membrane"/>
    <property type="evidence" value="ECO:0007669"/>
    <property type="project" value="UniProtKB-SubCell"/>
</dbReference>
<evidence type="ECO:0000256" key="1">
    <source>
        <dbReference type="ARBA" id="ARBA00004651"/>
    </source>
</evidence>
<keyword evidence="3" id="KW-0813">Transport</keyword>
<comment type="subcellular location">
    <subcellularLocation>
        <location evidence="1">Cell membrane</location>
        <topology evidence="1">Multi-pass membrane protein</topology>
    </subcellularLocation>
</comment>
<feature type="transmembrane region" description="Helical" evidence="8">
    <location>
        <begin position="58"/>
        <end position="80"/>
    </location>
</feature>